<feature type="non-terminal residue" evidence="14">
    <location>
        <position position="1729"/>
    </location>
</feature>
<name>A0A3S0ZH50_ELYCH</name>
<organism evidence="14 15">
    <name type="scientific">Elysia chlorotica</name>
    <name type="common">Eastern emerald elysia</name>
    <name type="synonym">Sea slug</name>
    <dbReference type="NCBI Taxonomy" id="188477"/>
    <lineage>
        <taxon>Eukaryota</taxon>
        <taxon>Metazoa</taxon>
        <taxon>Spiralia</taxon>
        <taxon>Lophotrochozoa</taxon>
        <taxon>Mollusca</taxon>
        <taxon>Gastropoda</taxon>
        <taxon>Heterobranchia</taxon>
        <taxon>Euthyneura</taxon>
        <taxon>Panpulmonata</taxon>
        <taxon>Sacoglossa</taxon>
        <taxon>Placobranchoidea</taxon>
        <taxon>Plakobranchidae</taxon>
        <taxon>Elysia</taxon>
    </lineage>
</organism>
<keyword evidence="5" id="KW-0677">Repeat</keyword>
<feature type="region of interest" description="Disordered" evidence="12">
    <location>
        <begin position="1297"/>
        <end position="1320"/>
    </location>
</feature>
<dbReference type="InterPro" id="IPR052251">
    <property type="entry name" value="GH-ZnFinger_Regulators"/>
</dbReference>
<feature type="compositionally biased region" description="Basic and acidic residues" evidence="12">
    <location>
        <begin position="1478"/>
        <end position="1488"/>
    </location>
</feature>
<evidence type="ECO:0000256" key="11">
    <source>
        <dbReference type="ARBA" id="ARBA00023242"/>
    </source>
</evidence>
<evidence type="ECO:0000256" key="8">
    <source>
        <dbReference type="ARBA" id="ARBA00023015"/>
    </source>
</evidence>
<accession>A0A3S0ZH50</accession>
<keyword evidence="8" id="KW-0805">Transcription regulation</keyword>
<keyword evidence="7" id="KW-0862">Zinc</keyword>
<comment type="similarity">
    <text evidence="2">Belongs to the krueppel C2H2-type zinc-finger protein family.</text>
</comment>
<feature type="compositionally biased region" description="Polar residues" evidence="12">
    <location>
        <begin position="1014"/>
        <end position="1031"/>
    </location>
</feature>
<feature type="compositionally biased region" description="Polar residues" evidence="12">
    <location>
        <begin position="647"/>
        <end position="656"/>
    </location>
</feature>
<feature type="compositionally biased region" description="Low complexity" evidence="12">
    <location>
        <begin position="1581"/>
        <end position="1592"/>
    </location>
</feature>
<dbReference type="Proteomes" id="UP000271974">
    <property type="component" value="Unassembled WGS sequence"/>
</dbReference>
<evidence type="ECO:0000256" key="4">
    <source>
        <dbReference type="ARBA" id="ARBA00022723"/>
    </source>
</evidence>
<evidence type="ECO:0000259" key="13">
    <source>
        <dbReference type="PROSITE" id="PS00028"/>
    </source>
</evidence>
<dbReference type="PROSITE" id="PS00028">
    <property type="entry name" value="ZINC_FINGER_C2H2_1"/>
    <property type="match status" value="1"/>
</dbReference>
<dbReference type="GO" id="GO:0008270">
    <property type="term" value="F:zinc ion binding"/>
    <property type="evidence" value="ECO:0007669"/>
    <property type="project" value="UniProtKB-KW"/>
</dbReference>
<evidence type="ECO:0000256" key="12">
    <source>
        <dbReference type="SAM" id="MobiDB-lite"/>
    </source>
</evidence>
<proteinExistence type="inferred from homology"/>
<feature type="region of interest" description="Disordered" evidence="12">
    <location>
        <begin position="470"/>
        <end position="521"/>
    </location>
</feature>
<keyword evidence="10" id="KW-0804">Transcription</keyword>
<dbReference type="OrthoDB" id="427030at2759"/>
<feature type="region of interest" description="Disordered" evidence="12">
    <location>
        <begin position="1007"/>
        <end position="1031"/>
    </location>
</feature>
<keyword evidence="9" id="KW-0238">DNA-binding</keyword>
<evidence type="ECO:0000256" key="7">
    <source>
        <dbReference type="ARBA" id="ARBA00022833"/>
    </source>
</evidence>
<feature type="compositionally biased region" description="Polar residues" evidence="12">
    <location>
        <begin position="1531"/>
        <end position="1564"/>
    </location>
</feature>
<dbReference type="GO" id="GO:0003677">
    <property type="term" value="F:DNA binding"/>
    <property type="evidence" value="ECO:0007669"/>
    <property type="project" value="UniProtKB-KW"/>
</dbReference>
<dbReference type="STRING" id="188477.A0A3S0ZH50"/>
<evidence type="ECO:0000256" key="2">
    <source>
        <dbReference type="ARBA" id="ARBA00006991"/>
    </source>
</evidence>
<keyword evidence="11" id="KW-0539">Nucleus</keyword>
<sequence length="1729" mass="189649">VYLRPVPALSELCFKLFRQCAKAVLNIQWQNLDEDSSVRQNFLVSLANLHAKLVPFDFPRFCLLETLTENPWTNPTLAKIMGGEVEPSDKQEVQDYIEREDPIILQLRVDMMLKENCEEYALNLCNSCLMHPELSSDLSLRITQLSLLYKMGHEDKLQEECQRLSIQEALRVIKDLNLSGKQKELYTVLAQTFMVQNWIRPCDTDTSKELLRMWIRHQLLVDREHDQFKDSIWAMAKLSHSTEQIVIIIDVLREECGDTFLQLYVDMSIFALKVDKGQMETSIKNDNMEAATARRADMAYVCTKLSCLCHHASLKIGRICALTSFALKPCEESFNKIGALYGQGVNCCDKCRTDNREPNAINPATLYEVERLLNMLRPDYLNPDNTYPHIHVMCRRFLLESLRNAQNSQKKLEPVSGGHDSVITQVEGPGRKKPALNKASIVFEALSPQDVQERQTLLAKLRMQNVANLHPSSSPIAKGSSSPQVKANLSGNKKDLINSPGRISQQQKQQQQQLQKQQHLPTQHELYLSRLQQQLEKQGNSVTLAQSKIPSQQPAMLMQQQQQTVQTQQVTQLIQLALKKDPAALQQISKTAPAAVVQAIASMMKGASAKPASQQQHPHQLDGAQASQQQAAHSLPTVSTLLRPPTALSSQPQGRQQPVPRKYPRPQLYAQPIIVSTVASTMSLPQGRFHSHLSSPDPAQGNLNIHGHRVGVPTQSQQEQAASLSISKAHVQGVRQFMQSQLSALQQCQRSGTNAAGNMVNSSDPARSRVRTTVELAQQAALARELKKQQQQQQKQAKLPNQLTAFPGSRNSIASNVPQIIGTINRQPHEAERVRQQPIPRQSGGNIFASVEGSFQNSQIPSSTNQSSVLPSSDELLGSITGIDDTIINDLLKDSGLLSNTFPDIEVDTSLEDRGRLGSGYNQLSASQANSRAGPGYQLTQPGSRSMATSLCRVSTSGVYTSTGQLVRPGQSYQAKAEMVPASTHGLQLQQQSQVSLVSSFSLDRQPPVYSQRLPPNQGSLQSPSLRDEQATATAMEQARLDQIKEQMKQEDIPGEMCMDAANNATYRCIICSLAFETLDLLREHVRNVCKPGLQSSSVYTSKIEQDKANSARAGLETTTVFQCLRCFELCISEAGIKQHRLTCKRVPTIPSDIKKEAAAMSANKSKSRAGSSSKHGSVKAESGGASRPQSRNNTSVLSSHSSQKVSSATLQSVSSGSGVAVSIGAHLSQPVKSEPQAQSVRSSPGQRTPTPGSHGSPSPHMINPVLSASLPAAPHSKPPSNISTLITSLPSSFPVNAQSSPSASFKHSEMSSSSSFQPPTVQVESGVSVSPQNCALNTNIKKEIPQAFSGVNPICSNVQNSTHEPKNELGPDVKQFCDISPKYSEISGSGGSKFLKCNMCSQTLCSSSSFIDHWKECSAKHKNVSKKKEQREKTTAEPLKGQVLENVLRVIESVAAGGFGKSGDLVIEDSEKDVMRLRDPCSNHGHDTASSVEGEAVDSEVSWDSRATFDTTDSETDRKCAVSDSRQGKQRQSSQLGEVLEQQGSGTSDTGGNCSSAKSNYKTSHSKEGTGSDGDEDDASLSGSESGSSALQSTREAPPRLRDRKLLKPIQSFINETFISPYQHVSKRIPVPKALEENTVSESTTSGAESDEDHLLCRACKKPLQTQRLLLEHYVSKHLKPYTMKVVSDSSSYFCHLCQKTFSTFPLYMNHVPNHSSTIIQKMKIFNK</sequence>
<comment type="caution">
    <text evidence="14">The sequence shown here is derived from an EMBL/GenBank/DDBJ whole genome shotgun (WGS) entry which is preliminary data.</text>
</comment>
<feature type="compositionally biased region" description="Polar residues" evidence="12">
    <location>
        <begin position="1236"/>
        <end position="1248"/>
    </location>
</feature>
<evidence type="ECO:0000256" key="3">
    <source>
        <dbReference type="ARBA" id="ARBA00022553"/>
    </source>
</evidence>
<dbReference type="InterPro" id="IPR013087">
    <property type="entry name" value="Znf_C2H2_type"/>
</dbReference>
<feature type="region of interest" description="Disordered" evidence="12">
    <location>
        <begin position="1478"/>
        <end position="1604"/>
    </location>
</feature>
<evidence type="ECO:0000313" key="14">
    <source>
        <dbReference type="EMBL" id="RUS74743.1"/>
    </source>
</evidence>
<feature type="compositionally biased region" description="Low complexity" evidence="12">
    <location>
        <begin position="471"/>
        <end position="483"/>
    </location>
</feature>
<dbReference type="PANTHER" id="PTHR15507:SF17">
    <property type="entry name" value="C2H2-TYPE DOMAIN-CONTAINING PROTEIN"/>
    <property type="match status" value="1"/>
</dbReference>
<dbReference type="Pfam" id="PF25580">
    <property type="entry name" value="TPR_Rlf"/>
    <property type="match status" value="1"/>
</dbReference>
<keyword evidence="6" id="KW-0863">Zinc-finger</keyword>
<keyword evidence="4" id="KW-0479">Metal-binding</keyword>
<keyword evidence="15" id="KW-1185">Reference proteome</keyword>
<dbReference type="SMART" id="SM00355">
    <property type="entry name" value="ZnF_C2H2"/>
    <property type="match status" value="4"/>
</dbReference>
<feature type="domain" description="C2H2-type" evidence="13">
    <location>
        <begin position="1696"/>
        <end position="1716"/>
    </location>
</feature>
<feature type="compositionally biased region" description="Low complexity" evidence="12">
    <location>
        <begin position="505"/>
        <end position="518"/>
    </location>
</feature>
<evidence type="ECO:0000313" key="15">
    <source>
        <dbReference type="Proteomes" id="UP000271974"/>
    </source>
</evidence>
<feature type="region of interest" description="Disordered" evidence="12">
    <location>
        <begin position="1230"/>
        <end position="1284"/>
    </location>
</feature>
<dbReference type="InterPro" id="IPR057986">
    <property type="entry name" value="TPR_Rlf/292/654"/>
</dbReference>
<feature type="region of interest" description="Disordered" evidence="12">
    <location>
        <begin position="409"/>
        <end position="431"/>
    </location>
</feature>
<dbReference type="GO" id="GO:0000981">
    <property type="term" value="F:DNA-binding transcription factor activity, RNA polymerase II-specific"/>
    <property type="evidence" value="ECO:0007669"/>
    <property type="project" value="TreeGrafter"/>
</dbReference>
<feature type="compositionally biased region" description="Low complexity" evidence="12">
    <location>
        <begin position="1249"/>
        <end position="1261"/>
    </location>
</feature>
<dbReference type="PANTHER" id="PTHR15507">
    <property type="entry name" value="ZINC FINGER PROTEIN RLF"/>
    <property type="match status" value="1"/>
</dbReference>
<dbReference type="GO" id="GO:0005634">
    <property type="term" value="C:nucleus"/>
    <property type="evidence" value="ECO:0007669"/>
    <property type="project" value="UniProtKB-SubCell"/>
</dbReference>
<feature type="region of interest" description="Disordered" evidence="12">
    <location>
        <begin position="1156"/>
        <end position="1211"/>
    </location>
</feature>
<feature type="compositionally biased region" description="Polar residues" evidence="12">
    <location>
        <begin position="1163"/>
        <end position="1176"/>
    </location>
</feature>
<evidence type="ECO:0000256" key="10">
    <source>
        <dbReference type="ARBA" id="ARBA00023163"/>
    </source>
</evidence>
<keyword evidence="3" id="KW-0597">Phosphoprotein</keyword>
<feature type="non-terminal residue" evidence="14">
    <location>
        <position position="1"/>
    </location>
</feature>
<gene>
    <name evidence="14" type="ORF">EGW08_017494</name>
</gene>
<comment type="subcellular location">
    <subcellularLocation>
        <location evidence="1">Nucleus</location>
    </subcellularLocation>
</comment>
<evidence type="ECO:0000256" key="5">
    <source>
        <dbReference type="ARBA" id="ARBA00022737"/>
    </source>
</evidence>
<reference evidence="14 15" key="1">
    <citation type="submission" date="2019-01" db="EMBL/GenBank/DDBJ databases">
        <title>A draft genome assembly of the solar-powered sea slug Elysia chlorotica.</title>
        <authorList>
            <person name="Cai H."/>
            <person name="Li Q."/>
            <person name="Fang X."/>
            <person name="Li J."/>
            <person name="Curtis N.E."/>
            <person name="Altenburger A."/>
            <person name="Shibata T."/>
            <person name="Feng M."/>
            <person name="Maeda T."/>
            <person name="Schwartz J.A."/>
            <person name="Shigenobu S."/>
            <person name="Lundholm N."/>
            <person name="Nishiyama T."/>
            <person name="Yang H."/>
            <person name="Hasebe M."/>
            <person name="Li S."/>
            <person name="Pierce S.K."/>
            <person name="Wang J."/>
        </authorList>
    </citation>
    <scope>NUCLEOTIDE SEQUENCE [LARGE SCALE GENOMIC DNA]</scope>
    <source>
        <strain evidence="14">EC2010</strain>
        <tissue evidence="14">Whole organism of an adult</tissue>
    </source>
</reference>
<dbReference type="EMBL" id="RQTK01000803">
    <property type="protein sequence ID" value="RUS74743.1"/>
    <property type="molecule type" value="Genomic_DNA"/>
</dbReference>
<evidence type="ECO:0000256" key="9">
    <source>
        <dbReference type="ARBA" id="ARBA00023125"/>
    </source>
</evidence>
<feature type="region of interest" description="Disordered" evidence="12">
    <location>
        <begin position="608"/>
        <end position="666"/>
    </location>
</feature>
<feature type="compositionally biased region" description="Low complexity" evidence="12">
    <location>
        <begin position="785"/>
        <end position="803"/>
    </location>
</feature>
<evidence type="ECO:0000256" key="6">
    <source>
        <dbReference type="ARBA" id="ARBA00022771"/>
    </source>
</evidence>
<evidence type="ECO:0000256" key="1">
    <source>
        <dbReference type="ARBA" id="ARBA00004123"/>
    </source>
</evidence>
<protein>
    <recommendedName>
        <fullName evidence="13">C2H2-type domain-containing protein</fullName>
    </recommendedName>
</protein>
<feature type="compositionally biased region" description="Low complexity" evidence="12">
    <location>
        <begin position="1196"/>
        <end position="1211"/>
    </location>
</feature>
<feature type="compositionally biased region" description="Low complexity" evidence="12">
    <location>
        <begin position="1303"/>
        <end position="1316"/>
    </location>
</feature>
<feature type="region of interest" description="Disordered" evidence="12">
    <location>
        <begin position="785"/>
        <end position="811"/>
    </location>
</feature>